<reference evidence="2" key="1">
    <citation type="journal article" date="2014" name="Nat. Genet.">
        <title>Genome and transcriptome of the porcine whipworm Trichuris suis.</title>
        <authorList>
            <person name="Jex A.R."/>
            <person name="Nejsum P."/>
            <person name="Schwarz E.M."/>
            <person name="Hu L."/>
            <person name="Young N.D."/>
            <person name="Hall R.S."/>
            <person name="Korhonen P.K."/>
            <person name="Liao S."/>
            <person name="Thamsborg S."/>
            <person name="Xia J."/>
            <person name="Xu P."/>
            <person name="Wang S."/>
            <person name="Scheerlinck J.P."/>
            <person name="Hofmann A."/>
            <person name="Sternberg P.W."/>
            <person name="Wang J."/>
            <person name="Gasser R.B."/>
        </authorList>
    </citation>
    <scope>NUCLEOTIDE SEQUENCE [LARGE SCALE GENOMIC DNA]</scope>
    <source>
        <strain evidence="2">DCEP-RM93F</strain>
    </source>
</reference>
<dbReference type="GO" id="GO:0005968">
    <property type="term" value="C:Rab-protein geranylgeranyltransferase complex"/>
    <property type="evidence" value="ECO:0007669"/>
    <property type="project" value="TreeGrafter"/>
</dbReference>
<protein>
    <submittedName>
        <fullName evidence="2">Uncharacterized protein</fullName>
    </submittedName>
</protein>
<dbReference type="PRINTS" id="PR00891">
    <property type="entry name" value="RABGDIREP"/>
</dbReference>
<dbReference type="InterPro" id="IPR018203">
    <property type="entry name" value="GDP_dissociation_inhibitor"/>
</dbReference>
<dbReference type="GO" id="GO:0005829">
    <property type="term" value="C:cytosol"/>
    <property type="evidence" value="ECO:0007669"/>
    <property type="project" value="TreeGrafter"/>
</dbReference>
<dbReference type="GO" id="GO:0007264">
    <property type="term" value="P:small GTPase-mediated signal transduction"/>
    <property type="evidence" value="ECO:0007669"/>
    <property type="project" value="InterPro"/>
</dbReference>
<evidence type="ECO:0000256" key="1">
    <source>
        <dbReference type="ARBA" id="ARBA00005593"/>
    </source>
</evidence>
<name>A0A085MQP8_9BILA</name>
<dbReference type="GO" id="GO:0005092">
    <property type="term" value="F:GDP-dissociation inhibitor activity"/>
    <property type="evidence" value="ECO:0007669"/>
    <property type="project" value="InterPro"/>
</dbReference>
<comment type="similarity">
    <text evidence="1">Belongs to the Rab GDI family.</text>
</comment>
<evidence type="ECO:0000313" key="2">
    <source>
        <dbReference type="EMBL" id="KFD59544.1"/>
    </source>
</evidence>
<gene>
    <name evidence="2" type="ORF">M514_28277</name>
</gene>
<sequence>MELKDFALPDAVDVVVLGTGLPECVLAAASARIGLSVLHLDKLSFLVFASGKSTDILIRSGVSQYIEFKSVDRVLTAYNEKLEKVPLSRNQVFQSKEIDLMDKRLLMRLLSLCWDYESRSDEWENRSRVPFPKLRAEI</sequence>
<dbReference type="AlphaFoldDB" id="A0A085MQP8"/>
<dbReference type="GO" id="GO:0005634">
    <property type="term" value="C:nucleus"/>
    <property type="evidence" value="ECO:0007669"/>
    <property type="project" value="TreeGrafter"/>
</dbReference>
<dbReference type="InterPro" id="IPR036188">
    <property type="entry name" value="FAD/NAD-bd_sf"/>
</dbReference>
<dbReference type="GO" id="GO:0016192">
    <property type="term" value="P:vesicle-mediated transport"/>
    <property type="evidence" value="ECO:0007669"/>
    <property type="project" value="TreeGrafter"/>
</dbReference>
<organism evidence="2">
    <name type="scientific">Trichuris suis</name>
    <name type="common">pig whipworm</name>
    <dbReference type="NCBI Taxonomy" id="68888"/>
    <lineage>
        <taxon>Eukaryota</taxon>
        <taxon>Metazoa</taxon>
        <taxon>Ecdysozoa</taxon>
        <taxon>Nematoda</taxon>
        <taxon>Enoplea</taxon>
        <taxon>Dorylaimia</taxon>
        <taxon>Trichinellida</taxon>
        <taxon>Trichuridae</taxon>
        <taxon>Trichuris</taxon>
    </lineage>
</organism>
<dbReference type="Gene3D" id="1.10.405.10">
    <property type="entry name" value="Guanine Nucleotide Dissociation Inhibitor, domain 1"/>
    <property type="match status" value="1"/>
</dbReference>
<dbReference type="EMBL" id="KL367842">
    <property type="protein sequence ID" value="KFD59544.1"/>
    <property type="molecule type" value="Genomic_DNA"/>
</dbReference>
<dbReference type="SUPFAM" id="SSF51905">
    <property type="entry name" value="FAD/NAD(P)-binding domain"/>
    <property type="match status" value="1"/>
</dbReference>
<accession>A0A085MQP8</accession>
<dbReference type="Pfam" id="PF00996">
    <property type="entry name" value="GDI"/>
    <property type="match status" value="1"/>
</dbReference>
<dbReference type="PANTHER" id="PTHR11787">
    <property type="entry name" value="RAB GDP-DISSOCIATION INHIBITOR"/>
    <property type="match status" value="1"/>
</dbReference>
<dbReference type="PANTHER" id="PTHR11787:SF4">
    <property type="entry name" value="CHM, RAB ESCORT PROTEIN 1"/>
    <property type="match status" value="1"/>
</dbReference>
<dbReference type="Gene3D" id="3.50.50.60">
    <property type="entry name" value="FAD/NAD(P)-binding domain"/>
    <property type="match status" value="1"/>
</dbReference>
<proteinExistence type="inferred from homology"/>
<dbReference type="Proteomes" id="UP000030758">
    <property type="component" value="Unassembled WGS sequence"/>
</dbReference>